<dbReference type="EMBL" id="CAHP01000034">
    <property type="protein sequence ID" value="CCG42474.1"/>
    <property type="molecule type" value="Genomic_DNA"/>
</dbReference>
<dbReference type="CDD" id="cd09693">
    <property type="entry name" value="Cas5_I"/>
    <property type="match status" value="1"/>
</dbReference>
<dbReference type="RefSeq" id="WP_002730166.1">
    <property type="nucleotide sequence ID" value="NZ_CAHP01000034.1"/>
</dbReference>
<dbReference type="Proteomes" id="UP000004169">
    <property type="component" value="Unassembled WGS sequence"/>
</dbReference>
<dbReference type="STRING" id="1150626.PHAMO_40035"/>
<dbReference type="GO" id="GO:0043571">
    <property type="term" value="P:maintenance of CRISPR repeat elements"/>
    <property type="evidence" value="ECO:0007669"/>
    <property type="project" value="InterPro"/>
</dbReference>
<name>H8FVT6_MAGML</name>
<keyword evidence="3" id="KW-1185">Reference proteome</keyword>
<dbReference type="eggNOG" id="ENOG502Z8QG">
    <property type="taxonomic scope" value="Bacteria"/>
</dbReference>
<dbReference type="Pfam" id="PF09704">
    <property type="entry name" value="Cas_Cas5d"/>
    <property type="match status" value="1"/>
</dbReference>
<dbReference type="Gene3D" id="3.30.70.2660">
    <property type="match status" value="1"/>
</dbReference>
<accession>H8FVT6</accession>
<dbReference type="InterPro" id="IPR021124">
    <property type="entry name" value="CRISPR-assoc_prot_Cas5"/>
</dbReference>
<organism evidence="2 3">
    <name type="scientific">Magnetospirillum molischianum DSM 120</name>
    <dbReference type="NCBI Taxonomy" id="1150626"/>
    <lineage>
        <taxon>Bacteria</taxon>
        <taxon>Pseudomonadati</taxon>
        <taxon>Pseudomonadota</taxon>
        <taxon>Alphaproteobacteria</taxon>
        <taxon>Rhodospirillales</taxon>
        <taxon>Rhodospirillaceae</taxon>
        <taxon>Magnetospirillum</taxon>
    </lineage>
</organism>
<dbReference type="OrthoDB" id="5704083at2"/>
<evidence type="ECO:0000313" key="2">
    <source>
        <dbReference type="EMBL" id="CCG42474.1"/>
    </source>
</evidence>
<keyword evidence="1" id="KW-0051">Antiviral defense</keyword>
<proteinExistence type="predicted"/>
<dbReference type="GO" id="GO:0003723">
    <property type="term" value="F:RNA binding"/>
    <property type="evidence" value="ECO:0007669"/>
    <property type="project" value="InterPro"/>
</dbReference>
<dbReference type="InterPro" id="IPR010147">
    <property type="entry name" value="CRISPR-assoc_prot_CasD"/>
</dbReference>
<evidence type="ECO:0000256" key="1">
    <source>
        <dbReference type="ARBA" id="ARBA00023118"/>
    </source>
</evidence>
<comment type="caution">
    <text evidence="2">The sequence shown here is derived from an EMBL/GenBank/DDBJ whole genome shotgun (WGS) entry which is preliminary data.</text>
</comment>
<protein>
    <submittedName>
        <fullName evidence="2">CRISPR-associated protein, Cas5e family</fullName>
    </submittedName>
</protein>
<dbReference type="AlphaFoldDB" id="H8FVT6"/>
<dbReference type="GO" id="GO:0051607">
    <property type="term" value="P:defense response to virus"/>
    <property type="evidence" value="ECO:0007669"/>
    <property type="project" value="UniProtKB-KW"/>
</dbReference>
<gene>
    <name evidence="2" type="ORF">PHAMO_40035</name>
</gene>
<dbReference type="NCBIfam" id="TIGR02593">
    <property type="entry name" value="CRISPR_cas5"/>
    <property type="match status" value="1"/>
</dbReference>
<dbReference type="InterPro" id="IPR013422">
    <property type="entry name" value="CRISPR-assoc_prot_Cas5_N"/>
</dbReference>
<reference evidence="2 3" key="1">
    <citation type="journal article" date="2012" name="J. Bacteriol.">
        <title>Draft Genome Sequence of the Purple Photosynthetic Bacterium Phaeospirillum molischianum DSM120, a Particularly Versatile Bacterium.</title>
        <authorList>
            <person name="Duquesne K."/>
            <person name="Prima V."/>
            <person name="Ji B."/>
            <person name="Rouy Z."/>
            <person name="Medigue C."/>
            <person name="Talla E."/>
            <person name="Sturgis J.N."/>
        </authorList>
    </citation>
    <scope>NUCLEOTIDE SEQUENCE [LARGE SCALE GENOMIC DNA]</scope>
    <source>
        <strain evidence="3">DSM120</strain>
    </source>
</reference>
<sequence>MHDVLLFRLAGLMAAWGEIAVDERRSTWSQPSKSAVLGLVAGAMGIDRADEAAHLTLHRTLGFAVRVDSEGRPLRDYHTVQSPRSGRTSAWATRAEEVSGPASALNTKLTDRYYFVGQVATIGLWQREEGGPSLAAIAQALLHPRFVPYLGRKSCPTVAPFAPDIVVGDSLEAAFAAYAPPPLPEGFAVPAGRTRLYADAGAPLAGLPDEVRERRDDAPSRRHWTFAPRTEWMIVQETPS</sequence>
<evidence type="ECO:0000313" key="3">
    <source>
        <dbReference type="Proteomes" id="UP000004169"/>
    </source>
</evidence>
<dbReference type="NCBIfam" id="TIGR01868">
    <property type="entry name" value="casD_Cas5e"/>
    <property type="match status" value="1"/>
</dbReference>